<dbReference type="Gene3D" id="1.10.3550.20">
    <property type="match status" value="1"/>
</dbReference>
<dbReference type="OrthoDB" id="5356867at2"/>
<dbReference type="EMBL" id="NXIG01000004">
    <property type="protein sequence ID" value="RXI31405.1"/>
    <property type="molecule type" value="Genomic_DNA"/>
</dbReference>
<gene>
    <name evidence="1" type="ORF">AELL_2080</name>
    <name evidence="2" type="ORF">CP962_04635</name>
</gene>
<evidence type="ECO:0000313" key="1">
    <source>
        <dbReference type="EMBL" id="AXX95722.1"/>
    </source>
</evidence>
<dbReference type="Proteomes" id="UP000262582">
    <property type="component" value="Chromosome"/>
</dbReference>
<name>A0A347UA44_9BACT</name>
<dbReference type="RefSeq" id="WP_118917891.1">
    <property type="nucleotide sequence ID" value="NZ_CP032097.1"/>
</dbReference>
<reference evidence="1 3" key="2">
    <citation type="submission" date="2018-08" db="EMBL/GenBank/DDBJ databases">
        <title>Complete genome of the Arcobacter ellisii type strain LMG 26155.</title>
        <authorList>
            <person name="Miller W.G."/>
            <person name="Yee E."/>
            <person name="Bono J.L."/>
        </authorList>
    </citation>
    <scope>NUCLEOTIDE SEQUENCE [LARGE SCALE GENOMIC DNA]</scope>
    <source>
        <strain evidence="1 3">LMG 26155</strain>
    </source>
</reference>
<evidence type="ECO:0000313" key="2">
    <source>
        <dbReference type="EMBL" id="RXI31405.1"/>
    </source>
</evidence>
<accession>A0A347UA44</accession>
<evidence type="ECO:0000313" key="3">
    <source>
        <dbReference type="Proteomes" id="UP000262582"/>
    </source>
</evidence>
<proteinExistence type="predicted"/>
<dbReference type="KEGG" id="aell:AELL_2080"/>
<dbReference type="EMBL" id="CP032097">
    <property type="protein sequence ID" value="AXX95722.1"/>
    <property type="molecule type" value="Genomic_DNA"/>
</dbReference>
<dbReference type="Proteomes" id="UP000290588">
    <property type="component" value="Unassembled WGS sequence"/>
</dbReference>
<evidence type="ECO:0000313" key="4">
    <source>
        <dbReference type="Proteomes" id="UP000290588"/>
    </source>
</evidence>
<reference evidence="2 4" key="1">
    <citation type="submission" date="2017-09" db="EMBL/GenBank/DDBJ databases">
        <title>Genomics of the genus Arcobacter.</title>
        <authorList>
            <person name="Perez-Cataluna A."/>
            <person name="Figueras M.J."/>
            <person name="Salas-Masso N."/>
        </authorList>
    </citation>
    <scope>NUCLEOTIDE SEQUENCE [LARGE SCALE GENOMIC DNA]</scope>
    <source>
        <strain evidence="2 4">CECT 7837</strain>
    </source>
</reference>
<organism evidence="2 4">
    <name type="scientific">Arcobacter ellisii</name>
    <dbReference type="NCBI Taxonomy" id="913109"/>
    <lineage>
        <taxon>Bacteria</taxon>
        <taxon>Pseudomonadati</taxon>
        <taxon>Campylobacterota</taxon>
        <taxon>Epsilonproteobacteria</taxon>
        <taxon>Campylobacterales</taxon>
        <taxon>Arcobacteraceae</taxon>
        <taxon>Arcobacter</taxon>
    </lineage>
</organism>
<dbReference type="AlphaFoldDB" id="A0A347UA44"/>
<sequence>MLKYVLGGVALAATGYGLKKYFDCEKSIFDIYPFSEDKNNSFDDAKNEILSELKEPIKEFEKSLSNLYSGVLRELRTAVNEIDNLPKDDFCVDFESTEKKYNFTSIGNEIFQSFHKYIETLKEVEKYICKQLNILDEIIINSNDFSIYSKENKELIQELIYLYKTVDNINQLEMTLDGITISREIKRAFGKLESIIA</sequence>
<protein>
    <submittedName>
        <fullName evidence="2">Uncharacterized protein</fullName>
    </submittedName>
</protein>
<keyword evidence="3" id="KW-1185">Reference proteome</keyword>